<organism evidence="2">
    <name type="scientific">Brassica cretica</name>
    <name type="common">Mustard</name>
    <dbReference type="NCBI Taxonomy" id="69181"/>
    <lineage>
        <taxon>Eukaryota</taxon>
        <taxon>Viridiplantae</taxon>
        <taxon>Streptophyta</taxon>
        <taxon>Embryophyta</taxon>
        <taxon>Tracheophyta</taxon>
        <taxon>Spermatophyta</taxon>
        <taxon>Magnoliopsida</taxon>
        <taxon>eudicotyledons</taxon>
        <taxon>Gunneridae</taxon>
        <taxon>Pentapetalae</taxon>
        <taxon>rosids</taxon>
        <taxon>malvids</taxon>
        <taxon>Brassicales</taxon>
        <taxon>Brassicaceae</taxon>
        <taxon>Brassiceae</taxon>
        <taxon>Brassica</taxon>
    </lineage>
</organism>
<dbReference type="EMBL" id="QGKY02000190">
    <property type="protein sequence ID" value="KAF2591493.1"/>
    <property type="molecule type" value="Genomic_DNA"/>
</dbReference>
<accession>A0A8S9KDG2</accession>
<reference evidence="2" key="1">
    <citation type="submission" date="2019-12" db="EMBL/GenBank/DDBJ databases">
        <title>Genome sequencing and annotation of Brassica cretica.</title>
        <authorList>
            <person name="Studholme D.J."/>
            <person name="Sarris P.F."/>
        </authorList>
    </citation>
    <scope>NUCLEOTIDE SEQUENCE</scope>
    <source>
        <strain evidence="2">PFS-102/07</strain>
        <tissue evidence="2">Leaf</tissue>
    </source>
</reference>
<sequence length="65" mass="7664">MRYKDDDRSRTMQRRRQRQIEDDARAHTTTDRGRCKGADDDGERYGGETKTTDGDTETTAQLRRR</sequence>
<comment type="caution">
    <text evidence="2">The sequence shown here is derived from an EMBL/GenBank/DDBJ whole genome shotgun (WGS) entry which is preliminary data.</text>
</comment>
<dbReference type="AlphaFoldDB" id="A0A8S9KDG2"/>
<name>A0A8S9KDG2_BRACR</name>
<evidence type="ECO:0000313" key="2">
    <source>
        <dbReference type="EMBL" id="KAF2591493.1"/>
    </source>
</evidence>
<evidence type="ECO:0000256" key="1">
    <source>
        <dbReference type="SAM" id="MobiDB-lite"/>
    </source>
</evidence>
<gene>
    <name evidence="2" type="ORF">F2Q70_00038464</name>
</gene>
<feature type="compositionally biased region" description="Basic and acidic residues" evidence="1">
    <location>
        <begin position="1"/>
        <end position="10"/>
    </location>
</feature>
<feature type="region of interest" description="Disordered" evidence="1">
    <location>
        <begin position="1"/>
        <end position="65"/>
    </location>
</feature>
<feature type="compositionally biased region" description="Basic and acidic residues" evidence="1">
    <location>
        <begin position="18"/>
        <end position="53"/>
    </location>
</feature>
<proteinExistence type="predicted"/>
<protein>
    <submittedName>
        <fullName evidence="2">Uncharacterized protein</fullName>
    </submittedName>
</protein>